<dbReference type="NCBIfam" id="NF033547">
    <property type="entry name" value="transpos_IS1595"/>
    <property type="match status" value="1"/>
</dbReference>
<protein>
    <recommendedName>
        <fullName evidence="1">ISXO2-like transposase domain-containing protein</fullName>
    </recommendedName>
</protein>
<sequence>MDFSMSGVTKELDILKQLFEKLSDTDKQAFLTSASSKEQVKKVIEQKKVTNCPHCQSTHFVKNGTKCNNQRYLCRDCKKSFVEQTGTILYNTQKDIEVWEKYIHCMIEKYPLRKCAEICEINLATAFTWRHKILDALQNMMNEVELDGIVQADETYSTISYKGHHKDFQLPRPAHKRGTRAGKRGISKEQVCVPCGIDLDGKSVAKISNLGKQSLKGLQKVLNGKVAKDSVFVTDSLRPYQKLSLDMNLSHIRIPRGKRAVGTFNIQTVNSYHSRLKNLIVHRFKGVATKYLNNYLVYHNFVNFAKDTLANKEAVLLDFIRKTMCTIKSADVAKRPAIPV</sequence>
<gene>
    <name evidence="2" type="ORF">HMPREF0027_1591</name>
</gene>
<dbReference type="InterPro" id="IPR051354">
    <property type="entry name" value="Transposase_27_IS1"/>
</dbReference>
<keyword evidence="3" id="KW-1185">Reference proteome</keyword>
<reference evidence="2 3" key="1">
    <citation type="submission" date="2011-01" db="EMBL/GenBank/DDBJ databases">
        <authorList>
            <person name="Muzny D."/>
            <person name="Qin X."/>
            <person name="Deng J."/>
            <person name="Jiang H."/>
            <person name="Liu Y."/>
            <person name="Qu J."/>
            <person name="Song X.-Z."/>
            <person name="Zhang L."/>
            <person name="Thornton R."/>
            <person name="Coyle M."/>
            <person name="Francisco L."/>
            <person name="Jackson L."/>
            <person name="Javaid M."/>
            <person name="Korchina V."/>
            <person name="Kovar C."/>
            <person name="Mata R."/>
            <person name="Mathew T."/>
            <person name="Ngo R."/>
            <person name="Nguyen L."/>
            <person name="Nguyen N."/>
            <person name="Okwuonu G."/>
            <person name="Ongeri F."/>
            <person name="Pham C."/>
            <person name="Simmons D."/>
            <person name="Wilczek-Boney K."/>
            <person name="Hale W."/>
            <person name="Jakkamsetti A."/>
            <person name="Pham P."/>
            <person name="Ruth R."/>
            <person name="San Lucas F."/>
            <person name="Warren J."/>
            <person name="Zhang J."/>
            <person name="Zhao Z."/>
            <person name="Zhou C."/>
            <person name="Zhu D."/>
            <person name="Lee S."/>
            <person name="Bess C."/>
            <person name="Blankenburg K."/>
            <person name="Forbes L."/>
            <person name="Fu Q."/>
            <person name="Gubbala S."/>
            <person name="Hirani K."/>
            <person name="Jayaseelan J.C."/>
            <person name="Lara F."/>
            <person name="Munidasa M."/>
            <person name="Palculict T."/>
            <person name="Patil S."/>
            <person name="Pu L.-L."/>
            <person name="Saada N."/>
            <person name="Tang L."/>
            <person name="Weissenberger G."/>
            <person name="Zhu Y."/>
            <person name="Hemphill L."/>
            <person name="Shang Y."/>
            <person name="Youmans B."/>
            <person name="Ayvaz T."/>
            <person name="Ross M."/>
            <person name="Santibanez J."/>
            <person name="Aqrawi P."/>
            <person name="Gross S."/>
            <person name="Joshi V."/>
            <person name="Fowler G."/>
            <person name="Nazareth L."/>
            <person name="Reid J."/>
            <person name="Worley K."/>
            <person name="Petrosino J."/>
            <person name="Highlander S."/>
            <person name="Gibbs R."/>
        </authorList>
    </citation>
    <scope>NUCLEOTIDE SEQUENCE [LARGE SCALE GENOMIC DNA]</scope>
    <source>
        <strain evidence="2 3">ATCC 25976</strain>
    </source>
</reference>
<accession>E8KIC4</accession>
<feature type="domain" description="ISXO2-like transposase" evidence="1">
    <location>
        <begin position="145"/>
        <end position="300"/>
    </location>
</feature>
<dbReference type="InterPro" id="IPR024445">
    <property type="entry name" value="Tnp_ISXO2-like"/>
</dbReference>
<dbReference type="Pfam" id="PF12762">
    <property type="entry name" value="DDE_Tnp_IS1595"/>
    <property type="match status" value="1"/>
</dbReference>
<dbReference type="SMART" id="SM01126">
    <property type="entry name" value="DDE_Tnp_IS1595"/>
    <property type="match status" value="1"/>
</dbReference>
<organism evidence="2 3">
    <name type="scientific">Actinobacillus ureae ATCC 25976</name>
    <dbReference type="NCBI Taxonomy" id="887324"/>
    <lineage>
        <taxon>Bacteria</taxon>
        <taxon>Pseudomonadati</taxon>
        <taxon>Pseudomonadota</taxon>
        <taxon>Gammaproteobacteria</taxon>
        <taxon>Pasteurellales</taxon>
        <taxon>Pasteurellaceae</taxon>
        <taxon>Actinobacillus</taxon>
    </lineage>
</organism>
<dbReference type="PANTHER" id="PTHR33293">
    <property type="entry name" value="INSERTION ELEMENT IS1 1 PROTEIN INSB-RELATED"/>
    <property type="match status" value="1"/>
</dbReference>
<dbReference type="Proteomes" id="UP000005467">
    <property type="component" value="Unassembled WGS sequence"/>
</dbReference>
<dbReference type="PANTHER" id="PTHR33293:SF1">
    <property type="entry name" value="INSERTION ELEMENT IS1 1 PROTEIN INSB-RELATED"/>
    <property type="match status" value="1"/>
</dbReference>
<proteinExistence type="predicted"/>
<dbReference type="AlphaFoldDB" id="E8KIC4"/>
<evidence type="ECO:0000259" key="1">
    <source>
        <dbReference type="SMART" id="SM01126"/>
    </source>
</evidence>
<evidence type="ECO:0000313" key="2">
    <source>
        <dbReference type="EMBL" id="EFX91343.1"/>
    </source>
</evidence>
<evidence type="ECO:0000313" key="3">
    <source>
        <dbReference type="Proteomes" id="UP000005467"/>
    </source>
</evidence>
<comment type="caution">
    <text evidence="2">The sequence shown here is derived from an EMBL/GenBank/DDBJ whole genome shotgun (WGS) entry which is preliminary data.</text>
</comment>
<dbReference type="EMBL" id="AEVG01000111">
    <property type="protein sequence ID" value="EFX91343.1"/>
    <property type="molecule type" value="Genomic_DNA"/>
</dbReference>
<dbReference type="HOGENOM" id="CLU_048546_0_1_6"/>
<name>E8KIC4_9PAST</name>